<dbReference type="InterPro" id="IPR036514">
    <property type="entry name" value="SGNH_hydro_sf"/>
</dbReference>
<dbReference type="Gene3D" id="3.40.50.1110">
    <property type="entry name" value="SGNH hydrolase"/>
    <property type="match status" value="1"/>
</dbReference>
<dbReference type="CDD" id="cd01822">
    <property type="entry name" value="Lysophospholipase_L1_like"/>
    <property type="match status" value="1"/>
</dbReference>
<keyword evidence="4" id="KW-1185">Reference proteome</keyword>
<accession>A0ABT8B7S1</accession>
<dbReference type="RefSeq" id="WP_290333218.1">
    <property type="nucleotide sequence ID" value="NZ_JAUFPU010000018.1"/>
</dbReference>
<comment type="caution">
    <text evidence="3">The sequence shown here is derived from an EMBL/GenBank/DDBJ whole genome shotgun (WGS) entry which is preliminary data.</text>
</comment>
<dbReference type="PANTHER" id="PTHR30383:SF24">
    <property type="entry name" value="THIOESTERASE 1_PROTEASE 1_LYSOPHOSPHOLIPASE L1"/>
    <property type="match status" value="1"/>
</dbReference>
<evidence type="ECO:0000259" key="2">
    <source>
        <dbReference type="Pfam" id="PF13472"/>
    </source>
</evidence>
<proteinExistence type="predicted"/>
<dbReference type="PANTHER" id="PTHR30383">
    <property type="entry name" value="THIOESTERASE 1/PROTEASE 1/LYSOPHOSPHOLIPASE L1"/>
    <property type="match status" value="1"/>
</dbReference>
<dbReference type="SUPFAM" id="SSF52266">
    <property type="entry name" value="SGNH hydrolase"/>
    <property type="match status" value="1"/>
</dbReference>
<dbReference type="InterPro" id="IPR051532">
    <property type="entry name" value="Ester_Hydrolysis_Enzymes"/>
</dbReference>
<feature type="chain" id="PRO_5045293473" evidence="1">
    <location>
        <begin position="22"/>
        <end position="202"/>
    </location>
</feature>
<gene>
    <name evidence="3" type="ORF">QWZ03_13610</name>
</gene>
<sequence>MARIVLFLGLLISLYTPTAWADGPKTLLVYGDSLSAGYGIRLEAAWPSLLQKKLGPGWRVINASQSGETTAGGLTRLPAALKAHKPDVILLELGANDGLRGLPVAAARANLVSMIEQSRASGARVGLIAVRLPPNFGGSFTAKFDAMFGDLAKQYKLPAPPFLLDGIADQPAQFQADQLHPIAAAQPRLLDNVWPMVSKLVK</sequence>
<dbReference type="PROSITE" id="PS01098">
    <property type="entry name" value="LIPASE_GDSL_SER"/>
    <property type="match status" value="1"/>
</dbReference>
<dbReference type="EMBL" id="JAUFPU010000018">
    <property type="protein sequence ID" value="MDN3577805.1"/>
    <property type="molecule type" value="Genomic_DNA"/>
</dbReference>
<reference evidence="3" key="1">
    <citation type="journal article" date="2014" name="Int. J. Syst. Evol. Microbiol.">
        <title>Complete genome of a new Firmicutes species belonging to the dominant human colonic microbiota ('Ruminococcus bicirculans') reveals two chromosomes and a selective capacity to utilize plant glucans.</title>
        <authorList>
            <consortium name="NISC Comparative Sequencing Program"/>
            <person name="Wegmann U."/>
            <person name="Louis P."/>
            <person name="Goesmann A."/>
            <person name="Henrissat B."/>
            <person name="Duncan S.H."/>
            <person name="Flint H.J."/>
        </authorList>
    </citation>
    <scope>NUCLEOTIDE SEQUENCE</scope>
    <source>
        <strain evidence="3">CECT 7703</strain>
    </source>
</reference>
<protein>
    <submittedName>
        <fullName evidence="3">Arylesterase</fullName>
    </submittedName>
</protein>
<feature type="domain" description="SGNH hydrolase-type esterase" evidence="2">
    <location>
        <begin position="29"/>
        <end position="184"/>
    </location>
</feature>
<feature type="signal peptide" evidence="1">
    <location>
        <begin position="1"/>
        <end position="21"/>
    </location>
</feature>
<evidence type="ECO:0000313" key="3">
    <source>
        <dbReference type="EMBL" id="MDN3577805.1"/>
    </source>
</evidence>
<evidence type="ECO:0000313" key="4">
    <source>
        <dbReference type="Proteomes" id="UP001180081"/>
    </source>
</evidence>
<dbReference type="InterPro" id="IPR008265">
    <property type="entry name" value="Lipase_GDSL_AS"/>
</dbReference>
<dbReference type="Pfam" id="PF13472">
    <property type="entry name" value="Lipase_GDSL_2"/>
    <property type="match status" value="1"/>
</dbReference>
<organism evidence="3 4">
    <name type="scientific">Chitinimonas viridis</name>
    <dbReference type="NCBI Taxonomy" id="664880"/>
    <lineage>
        <taxon>Bacteria</taxon>
        <taxon>Pseudomonadati</taxon>
        <taxon>Pseudomonadota</taxon>
        <taxon>Betaproteobacteria</taxon>
        <taxon>Neisseriales</taxon>
        <taxon>Chitinibacteraceae</taxon>
        <taxon>Chitinimonas</taxon>
    </lineage>
</organism>
<evidence type="ECO:0000256" key="1">
    <source>
        <dbReference type="SAM" id="SignalP"/>
    </source>
</evidence>
<dbReference type="Proteomes" id="UP001180081">
    <property type="component" value="Unassembled WGS sequence"/>
</dbReference>
<reference evidence="3" key="2">
    <citation type="submission" date="2023-06" db="EMBL/GenBank/DDBJ databases">
        <authorList>
            <person name="Lucena T."/>
            <person name="Sun Q."/>
        </authorList>
    </citation>
    <scope>NUCLEOTIDE SEQUENCE</scope>
    <source>
        <strain evidence="3">CECT 7703</strain>
    </source>
</reference>
<name>A0ABT8B7S1_9NEIS</name>
<keyword evidence="1" id="KW-0732">Signal</keyword>
<dbReference type="InterPro" id="IPR013830">
    <property type="entry name" value="SGNH_hydro"/>
</dbReference>